<feature type="transmembrane region" description="Helical" evidence="1">
    <location>
        <begin position="146"/>
        <end position="163"/>
    </location>
</feature>
<dbReference type="Proteomes" id="UP000222163">
    <property type="component" value="Unassembled WGS sequence"/>
</dbReference>
<accession>A0A2G1BTR5</accession>
<comment type="caution">
    <text evidence="3">The sequence shown here is derived from an EMBL/GenBank/DDBJ whole genome shotgun (WGS) entry which is preliminary data.</text>
</comment>
<proteinExistence type="predicted"/>
<protein>
    <submittedName>
        <fullName evidence="3">Uncharacterized protein</fullName>
    </submittedName>
</protein>
<keyword evidence="1" id="KW-0472">Membrane</keyword>
<evidence type="ECO:0000313" key="4">
    <source>
        <dbReference type="Proteomes" id="UP000222163"/>
    </source>
</evidence>
<feature type="transmembrane region" description="Helical" evidence="1">
    <location>
        <begin position="116"/>
        <end position="140"/>
    </location>
</feature>
<evidence type="ECO:0000313" key="2">
    <source>
        <dbReference type="EMBL" id="MDP2541546.1"/>
    </source>
</evidence>
<sequence>MNKTKKKIVDKIERSLDWVDESSGLKHKYFRLNLLNNVVIYTLLISIFCYSFTYSYYSWFGISYFEHFNYSDMYSFTLGRMSVFFELLMICLIGVMSFLGFYYVKSEKEKDTFTKFQKIILLIMILIPSYVLIHFTYIYTGSLKNVFINSLFVIALLASIFYQKKKRHDLFLVGVIAILMSMGFLLGKEFAANRFNEKEYVDIFDMDKNIEVLKVDEIVIGQNSSDFIIINKVDTTHTFIRKKDGLKVSFKGRIN</sequence>
<reference evidence="3 4" key="1">
    <citation type="journal article" date="2016" name="Nat. Commun.">
        <title>Microbial interactions lead to rapid micro-scale successions on model marine particles.</title>
        <authorList>
            <person name="Datta M.S."/>
            <person name="Sliwerska E."/>
            <person name="Gore J."/>
            <person name="Polz M.F."/>
            <person name="Cordero O.X."/>
        </authorList>
    </citation>
    <scope>NUCLEOTIDE SEQUENCE [LARGE SCALE GENOMIC DNA]</scope>
    <source>
        <strain evidence="3 4">4G03</strain>
    </source>
</reference>
<evidence type="ECO:0000313" key="3">
    <source>
        <dbReference type="EMBL" id="PHN97440.1"/>
    </source>
</evidence>
<evidence type="ECO:0000256" key="1">
    <source>
        <dbReference type="SAM" id="Phobius"/>
    </source>
</evidence>
<feature type="transmembrane region" description="Helical" evidence="1">
    <location>
        <begin position="77"/>
        <end position="104"/>
    </location>
</feature>
<feature type="transmembrane region" description="Helical" evidence="1">
    <location>
        <begin position="34"/>
        <end position="57"/>
    </location>
</feature>
<dbReference type="EMBL" id="JAUYVU010000006">
    <property type="protein sequence ID" value="MDP2541546.1"/>
    <property type="molecule type" value="Genomic_DNA"/>
</dbReference>
<dbReference type="RefSeq" id="WP_099215650.1">
    <property type="nucleotide sequence ID" value="NZ_JAUYVU010000006.1"/>
</dbReference>
<dbReference type="AlphaFoldDB" id="A0A2G1BTR5"/>
<dbReference type="Proteomes" id="UP001242342">
    <property type="component" value="Unassembled WGS sequence"/>
</dbReference>
<gene>
    <name evidence="3" type="ORF">CSC81_10210</name>
    <name evidence="2" type="ORF">Q8W23_08685</name>
</gene>
<feature type="transmembrane region" description="Helical" evidence="1">
    <location>
        <begin position="170"/>
        <end position="187"/>
    </location>
</feature>
<reference evidence="3" key="2">
    <citation type="submission" date="2017-10" db="EMBL/GenBank/DDBJ databases">
        <authorList>
            <person name="Enke T.N."/>
            <person name="Cordero O.X."/>
        </authorList>
    </citation>
    <scope>NUCLEOTIDE SEQUENCE</scope>
    <source>
        <strain evidence="3">4G03</strain>
    </source>
</reference>
<reference evidence="2 5" key="3">
    <citation type="submission" date="2023-07" db="EMBL/GenBank/DDBJ databases">
        <title>Genome content predicts the carbon catabolic preferences of heterotrophic bacteria.</title>
        <authorList>
            <person name="Gralka M."/>
        </authorList>
    </citation>
    <scope>NUCLEOTIDE SEQUENCE [LARGE SCALE GENOMIC DNA]</scope>
    <source>
        <strain evidence="2 5">4G03</strain>
    </source>
</reference>
<keyword evidence="1" id="KW-0812">Transmembrane</keyword>
<keyword evidence="5" id="KW-1185">Reference proteome</keyword>
<organism evidence="3 4">
    <name type="scientific">Tenacibaculum discolor</name>
    <dbReference type="NCBI Taxonomy" id="361581"/>
    <lineage>
        <taxon>Bacteria</taxon>
        <taxon>Pseudomonadati</taxon>
        <taxon>Bacteroidota</taxon>
        <taxon>Flavobacteriia</taxon>
        <taxon>Flavobacteriales</taxon>
        <taxon>Flavobacteriaceae</taxon>
        <taxon>Tenacibaculum</taxon>
    </lineage>
</organism>
<evidence type="ECO:0000313" key="5">
    <source>
        <dbReference type="Proteomes" id="UP001242342"/>
    </source>
</evidence>
<keyword evidence="1" id="KW-1133">Transmembrane helix</keyword>
<name>A0A2G1BTR5_9FLAO</name>
<dbReference type="EMBL" id="PDUU01000008">
    <property type="protein sequence ID" value="PHN97440.1"/>
    <property type="molecule type" value="Genomic_DNA"/>
</dbReference>